<evidence type="ECO:0000313" key="2">
    <source>
        <dbReference type="Proteomes" id="UP000267166"/>
    </source>
</evidence>
<sequence length="75" mass="8890">TYTTLILLKYIENIKKSLQSRDFLEQLNSDSLHHAYQQNYLASPFITKDRLLKLVVIFILTFYEIALHDITKICE</sequence>
<dbReference type="RefSeq" id="WP_213072412.1">
    <property type="nucleotide sequence ID" value="NZ_RCHD01000109.1"/>
</dbReference>
<proteinExistence type="predicted"/>
<gene>
    <name evidence="1" type="ORF">D9K80_18445</name>
</gene>
<dbReference type="Proteomes" id="UP000267166">
    <property type="component" value="Unassembled WGS sequence"/>
</dbReference>
<comment type="caution">
    <text evidence="1">The sequence shown here is derived from an EMBL/GenBank/DDBJ whole genome shotgun (WGS) entry which is preliminary data.</text>
</comment>
<evidence type="ECO:0000313" key="1">
    <source>
        <dbReference type="EMBL" id="RLL27159.1"/>
    </source>
</evidence>
<feature type="non-terminal residue" evidence="1">
    <location>
        <position position="1"/>
    </location>
</feature>
<protein>
    <submittedName>
        <fullName evidence="1">Uncharacterized protein</fullName>
    </submittedName>
</protein>
<dbReference type="AlphaFoldDB" id="A0A498D325"/>
<organism evidence="1 2">
    <name type="scientific">Acinetobacter cumulans</name>
    <dbReference type="NCBI Taxonomy" id="2136182"/>
    <lineage>
        <taxon>Bacteria</taxon>
        <taxon>Pseudomonadati</taxon>
        <taxon>Pseudomonadota</taxon>
        <taxon>Gammaproteobacteria</taxon>
        <taxon>Moraxellales</taxon>
        <taxon>Moraxellaceae</taxon>
        <taxon>Acinetobacter</taxon>
    </lineage>
</organism>
<reference evidence="1 2" key="1">
    <citation type="submission" date="2018-09" db="EMBL/GenBank/DDBJ databases">
        <title>The draft genome of Acinetobacter sp. strains.</title>
        <authorList>
            <person name="Qin J."/>
            <person name="Feng Y."/>
            <person name="Zong Z."/>
        </authorList>
    </citation>
    <scope>NUCLEOTIDE SEQUENCE [LARGE SCALE GENOMIC DNA]</scope>
    <source>
        <strain evidence="1 2">WCHAc060003</strain>
    </source>
</reference>
<dbReference type="EMBL" id="RCHD01000109">
    <property type="protein sequence ID" value="RLL27159.1"/>
    <property type="molecule type" value="Genomic_DNA"/>
</dbReference>
<accession>A0A498D325</accession>
<name>A0A498D325_9GAMM</name>